<reference evidence="5" key="2">
    <citation type="submission" date="2020-11" db="EMBL/GenBank/DDBJ databases">
        <authorList>
            <person name="McCartney M.A."/>
            <person name="Auch B."/>
            <person name="Kono T."/>
            <person name="Mallez S."/>
            <person name="Becker A."/>
            <person name="Gohl D.M."/>
            <person name="Silverstein K.A.T."/>
            <person name="Koren S."/>
            <person name="Bechman K.B."/>
            <person name="Herman A."/>
            <person name="Abrahante J.E."/>
            <person name="Garbe J."/>
        </authorList>
    </citation>
    <scope>NUCLEOTIDE SEQUENCE</scope>
    <source>
        <strain evidence="5">Duluth1</strain>
        <tissue evidence="5">Whole animal</tissue>
    </source>
</reference>
<proteinExistence type="predicted"/>
<evidence type="ECO:0000256" key="3">
    <source>
        <dbReference type="ARBA" id="ARBA00023136"/>
    </source>
</evidence>
<evidence type="ECO:0000313" key="6">
    <source>
        <dbReference type="Proteomes" id="UP000828390"/>
    </source>
</evidence>
<name>A0A9D4RJ37_DREPO</name>
<sequence length="250" mass="28456">MRESNQEEHDFWDKLLNLRLVPQSTAYGLEEDLKKDLAELRNKWIAIFAVCNAIWMVLIYSLATKGKLLSVANSNPVGLVVLVIFSFVLFIQFIAMIIHRLTTATHFLARAPYLFGDKYNAAYALNDRDIADKNRPISHLESKQKTSRIFGLHVTMSSNKKCKNRCCRGKTPKSIRNSKVNRVAYGKQHHLKIREMPCFDVNTKLVTAMKVSLGRPVKVNNFLTILNITLIANRNLKKIEARAGVAIKKS</sequence>
<dbReference type="EMBL" id="JAIWYP010000002">
    <property type="protein sequence ID" value="KAH3868292.1"/>
    <property type="molecule type" value="Genomic_DNA"/>
</dbReference>
<reference evidence="5" key="1">
    <citation type="journal article" date="2019" name="bioRxiv">
        <title>The Genome of the Zebra Mussel, Dreissena polymorpha: A Resource for Invasive Species Research.</title>
        <authorList>
            <person name="McCartney M.A."/>
            <person name="Auch B."/>
            <person name="Kono T."/>
            <person name="Mallez S."/>
            <person name="Zhang Y."/>
            <person name="Obille A."/>
            <person name="Becker A."/>
            <person name="Abrahante J.E."/>
            <person name="Garbe J."/>
            <person name="Badalamenti J.P."/>
            <person name="Herman A."/>
            <person name="Mangelson H."/>
            <person name="Liachko I."/>
            <person name="Sullivan S."/>
            <person name="Sone E.D."/>
            <person name="Koren S."/>
            <person name="Silverstein K.A.T."/>
            <person name="Beckman K.B."/>
            <person name="Gohl D.M."/>
        </authorList>
    </citation>
    <scope>NUCLEOTIDE SEQUENCE</scope>
    <source>
        <strain evidence="5">Duluth1</strain>
        <tissue evidence="5">Whole animal</tissue>
    </source>
</reference>
<comment type="subcellular location">
    <subcellularLocation>
        <location evidence="1">Membrane</location>
        <topology evidence="1">Multi-pass membrane protein</topology>
    </subcellularLocation>
</comment>
<keyword evidence="6" id="KW-1185">Reference proteome</keyword>
<gene>
    <name evidence="5" type="ORF">DPMN_031435</name>
</gene>
<dbReference type="GO" id="GO:0006031">
    <property type="term" value="P:chitin biosynthetic process"/>
    <property type="evidence" value="ECO:0007669"/>
    <property type="project" value="TreeGrafter"/>
</dbReference>
<feature type="transmembrane region" description="Helical" evidence="4">
    <location>
        <begin position="44"/>
        <end position="63"/>
    </location>
</feature>
<dbReference type="GO" id="GO:0071944">
    <property type="term" value="C:cell periphery"/>
    <property type="evidence" value="ECO:0007669"/>
    <property type="project" value="TreeGrafter"/>
</dbReference>
<evidence type="ECO:0000313" key="5">
    <source>
        <dbReference type="EMBL" id="KAH3868292.1"/>
    </source>
</evidence>
<protein>
    <submittedName>
        <fullName evidence="5">Uncharacterized protein</fullName>
    </submittedName>
</protein>
<dbReference type="Proteomes" id="UP000828390">
    <property type="component" value="Unassembled WGS sequence"/>
</dbReference>
<dbReference type="GO" id="GO:0004100">
    <property type="term" value="F:chitin synthase activity"/>
    <property type="evidence" value="ECO:0007669"/>
    <property type="project" value="InterPro"/>
</dbReference>
<accession>A0A9D4RJ37</accession>
<evidence type="ECO:0000256" key="2">
    <source>
        <dbReference type="ARBA" id="ARBA00022692"/>
    </source>
</evidence>
<keyword evidence="2 4" id="KW-0812">Transmembrane</keyword>
<evidence type="ECO:0000256" key="1">
    <source>
        <dbReference type="ARBA" id="ARBA00004141"/>
    </source>
</evidence>
<feature type="transmembrane region" description="Helical" evidence="4">
    <location>
        <begin position="75"/>
        <end position="98"/>
    </location>
</feature>
<comment type="caution">
    <text evidence="5">The sequence shown here is derived from an EMBL/GenBank/DDBJ whole genome shotgun (WGS) entry which is preliminary data.</text>
</comment>
<keyword evidence="3 4" id="KW-0472">Membrane</keyword>
<dbReference type="GO" id="GO:0016020">
    <property type="term" value="C:membrane"/>
    <property type="evidence" value="ECO:0007669"/>
    <property type="project" value="UniProtKB-SubCell"/>
</dbReference>
<evidence type="ECO:0000256" key="4">
    <source>
        <dbReference type="SAM" id="Phobius"/>
    </source>
</evidence>
<keyword evidence="4" id="KW-1133">Transmembrane helix</keyword>
<dbReference type="PANTHER" id="PTHR22914:SF41">
    <property type="entry name" value="CHITIN SYNTHASE 7"/>
    <property type="match status" value="1"/>
</dbReference>
<dbReference type="PANTHER" id="PTHR22914">
    <property type="entry name" value="CHITIN SYNTHASE"/>
    <property type="match status" value="1"/>
</dbReference>
<dbReference type="AlphaFoldDB" id="A0A9D4RJ37"/>
<dbReference type="InterPro" id="IPR004835">
    <property type="entry name" value="Chitin_synth"/>
</dbReference>
<organism evidence="5 6">
    <name type="scientific">Dreissena polymorpha</name>
    <name type="common">Zebra mussel</name>
    <name type="synonym">Mytilus polymorpha</name>
    <dbReference type="NCBI Taxonomy" id="45954"/>
    <lineage>
        <taxon>Eukaryota</taxon>
        <taxon>Metazoa</taxon>
        <taxon>Spiralia</taxon>
        <taxon>Lophotrochozoa</taxon>
        <taxon>Mollusca</taxon>
        <taxon>Bivalvia</taxon>
        <taxon>Autobranchia</taxon>
        <taxon>Heteroconchia</taxon>
        <taxon>Euheterodonta</taxon>
        <taxon>Imparidentia</taxon>
        <taxon>Neoheterodontei</taxon>
        <taxon>Myida</taxon>
        <taxon>Dreissenoidea</taxon>
        <taxon>Dreissenidae</taxon>
        <taxon>Dreissena</taxon>
    </lineage>
</organism>